<name>A0A212KGH0_9DELT</name>
<dbReference type="AlphaFoldDB" id="A0A212KGH0"/>
<evidence type="ECO:0000313" key="2">
    <source>
        <dbReference type="EMBL" id="SBW10803.1"/>
    </source>
</evidence>
<evidence type="ECO:0000256" key="1">
    <source>
        <dbReference type="SAM" id="MobiDB-lite"/>
    </source>
</evidence>
<feature type="compositionally biased region" description="Basic and acidic residues" evidence="1">
    <location>
        <begin position="59"/>
        <end position="68"/>
    </location>
</feature>
<sequence length="104" mass="11544">MNLKPRDRKTREEAAGILEKDFRKALKQGYTPRELSAMLKAEGIIIPAYLVEKYLKPENEKNQQEAKAKPASKTTSKPASAKAVETPPAFGSFTITPDTPLEDL</sequence>
<feature type="region of interest" description="Disordered" evidence="1">
    <location>
        <begin position="59"/>
        <end position="104"/>
    </location>
</feature>
<organism evidence="2">
    <name type="scientific">uncultured delta proteobacterium</name>
    <dbReference type="NCBI Taxonomy" id="34034"/>
    <lineage>
        <taxon>Bacteria</taxon>
        <taxon>Deltaproteobacteria</taxon>
        <taxon>environmental samples</taxon>
    </lineage>
</organism>
<feature type="compositionally biased region" description="Low complexity" evidence="1">
    <location>
        <begin position="69"/>
        <end position="83"/>
    </location>
</feature>
<gene>
    <name evidence="2" type="ORF">KL86DPRO_70036</name>
</gene>
<protein>
    <submittedName>
        <fullName evidence="2">Putative Alpha-N-arabinofuranosidase</fullName>
    </submittedName>
</protein>
<accession>A0A212KGH0</accession>
<reference evidence="2" key="1">
    <citation type="submission" date="2016-04" db="EMBL/GenBank/DDBJ databases">
        <authorList>
            <person name="Evans L.H."/>
            <person name="Alamgir A."/>
            <person name="Owens N."/>
            <person name="Weber N.D."/>
            <person name="Virtaneva K."/>
            <person name="Barbian K."/>
            <person name="Babar A."/>
            <person name="Rosenke K."/>
        </authorList>
    </citation>
    <scope>NUCLEOTIDE SEQUENCE</scope>
    <source>
        <strain evidence="2">86</strain>
    </source>
</reference>
<proteinExistence type="predicted"/>
<dbReference type="EMBL" id="FLUQ01000007">
    <property type="protein sequence ID" value="SBW10803.1"/>
    <property type="molecule type" value="Genomic_DNA"/>
</dbReference>